<organism evidence="1 2">
    <name type="scientific">Pseudoloma neurophilia</name>
    <dbReference type="NCBI Taxonomy" id="146866"/>
    <lineage>
        <taxon>Eukaryota</taxon>
        <taxon>Fungi</taxon>
        <taxon>Fungi incertae sedis</taxon>
        <taxon>Microsporidia</taxon>
        <taxon>Pseudoloma</taxon>
    </lineage>
</organism>
<reference evidence="1 2" key="1">
    <citation type="submission" date="2015-07" db="EMBL/GenBank/DDBJ databases">
        <title>The genome of Pseudoloma neurophilia, a relevant intracellular parasite of the zebrafish.</title>
        <authorList>
            <person name="Ndikumana S."/>
            <person name="Pelin A."/>
            <person name="Sanders J."/>
            <person name="Corradi N."/>
        </authorList>
    </citation>
    <scope>NUCLEOTIDE SEQUENCE [LARGE SCALE GENOMIC DNA]</scope>
    <source>
        <strain evidence="1 2">MK1</strain>
    </source>
</reference>
<dbReference type="OrthoDB" id="10377156at2759"/>
<dbReference type="VEuPathDB" id="MicrosporidiaDB:M153_3162000595"/>
<comment type="caution">
    <text evidence="1">The sequence shown here is derived from an EMBL/GenBank/DDBJ whole genome shotgun (WGS) entry which is preliminary data.</text>
</comment>
<protein>
    <submittedName>
        <fullName evidence="1">Uncharacterized protein</fullName>
    </submittedName>
</protein>
<name>A0A0R0LZV0_9MICR</name>
<feature type="non-terminal residue" evidence="1">
    <location>
        <position position="399"/>
    </location>
</feature>
<keyword evidence="2" id="KW-1185">Reference proteome</keyword>
<dbReference type="AlphaFoldDB" id="A0A0R0LZV0"/>
<sequence>MKTCQTCGTMFRFLDDIYVCENGHISEHQVEIVEGETSGRRASTRIKTQKEKKTATKYELLKMRFNVWKHYKQIHGLSSKIMKIYLTNIVYRSGVVNKSKELLHRDIFMTIIYMSFRLEKEKTGTYFFKDFLRDIDNIAKVAVEVRKKFGIPSPTNQEGFRIPMTPFFFEKQLAKLNMNYKQNKYFYYLLDEKFIIWIKSFLRIAQDFQGIVDFTKEITTEKRTLCFKHGHTKSKLRLVEQILDVLEKGIENTPLGFKEDEDEEESQITDVRMPNLAKCDYAIEIHAHDTKDIKLLQRTLIESLIGLLHDIGTKKPSDENKITIWLFKYIFSHYEESQRLIHYDLELCGFIYWYFASNEPRDENLLESLLDKITLYCNIIHDKLRPVLRQIHNKIQEKM</sequence>
<dbReference type="Proteomes" id="UP000051530">
    <property type="component" value="Unassembled WGS sequence"/>
</dbReference>
<dbReference type="EMBL" id="LGUB01000717">
    <property type="protein sequence ID" value="KRH92735.1"/>
    <property type="molecule type" value="Genomic_DNA"/>
</dbReference>
<accession>A0A0R0LZV0</accession>
<evidence type="ECO:0000313" key="1">
    <source>
        <dbReference type="EMBL" id="KRH92735.1"/>
    </source>
</evidence>
<gene>
    <name evidence="1" type="ORF">M153_3162000595</name>
</gene>
<evidence type="ECO:0000313" key="2">
    <source>
        <dbReference type="Proteomes" id="UP000051530"/>
    </source>
</evidence>
<proteinExistence type="predicted"/>